<dbReference type="EMBL" id="JASCZI010001227">
    <property type="protein sequence ID" value="MED6114574.1"/>
    <property type="molecule type" value="Genomic_DNA"/>
</dbReference>
<accession>A0ABU6QU69</accession>
<gene>
    <name evidence="1" type="ORF">PIB30_081607</name>
</gene>
<organism evidence="1 2">
    <name type="scientific">Stylosanthes scabra</name>
    <dbReference type="NCBI Taxonomy" id="79078"/>
    <lineage>
        <taxon>Eukaryota</taxon>
        <taxon>Viridiplantae</taxon>
        <taxon>Streptophyta</taxon>
        <taxon>Embryophyta</taxon>
        <taxon>Tracheophyta</taxon>
        <taxon>Spermatophyta</taxon>
        <taxon>Magnoliopsida</taxon>
        <taxon>eudicotyledons</taxon>
        <taxon>Gunneridae</taxon>
        <taxon>Pentapetalae</taxon>
        <taxon>rosids</taxon>
        <taxon>fabids</taxon>
        <taxon>Fabales</taxon>
        <taxon>Fabaceae</taxon>
        <taxon>Papilionoideae</taxon>
        <taxon>50 kb inversion clade</taxon>
        <taxon>dalbergioids sensu lato</taxon>
        <taxon>Dalbergieae</taxon>
        <taxon>Pterocarpus clade</taxon>
        <taxon>Stylosanthes</taxon>
    </lineage>
</organism>
<evidence type="ECO:0000313" key="2">
    <source>
        <dbReference type="Proteomes" id="UP001341840"/>
    </source>
</evidence>
<sequence>MELLPNVTVVLYISKTPNNLNMLFFSCPSFKIKLNHCKFFLWLDQHAAKFGRAADMKGVKESKDDVDEHFWRLNVENRVAELEARLASIDKNGSINWWLMCAAAIEAKHTLTDLTLTSPHRAAITHRPSPSSAVLTSPSLFTVLQCHLSYPTYIVPSSPRGLCLRRSVTVRATCLSWY</sequence>
<proteinExistence type="predicted"/>
<keyword evidence="2" id="KW-1185">Reference proteome</keyword>
<reference evidence="1 2" key="1">
    <citation type="journal article" date="2023" name="Plants (Basel)">
        <title>Bridging the Gap: Combining Genomics and Transcriptomics Approaches to Understand Stylosanthes scabra, an Orphan Legume from the Brazilian Caatinga.</title>
        <authorList>
            <person name="Ferreira-Neto J.R.C."/>
            <person name="da Silva M.D."/>
            <person name="Binneck E."/>
            <person name="de Melo N.F."/>
            <person name="da Silva R.H."/>
            <person name="de Melo A.L.T.M."/>
            <person name="Pandolfi V."/>
            <person name="Bustamante F.O."/>
            <person name="Brasileiro-Vidal A.C."/>
            <person name="Benko-Iseppon A.M."/>
        </authorList>
    </citation>
    <scope>NUCLEOTIDE SEQUENCE [LARGE SCALE GENOMIC DNA]</scope>
    <source>
        <tissue evidence="1">Leaves</tissue>
    </source>
</reference>
<evidence type="ECO:0000313" key="1">
    <source>
        <dbReference type="EMBL" id="MED6114574.1"/>
    </source>
</evidence>
<comment type="caution">
    <text evidence="1">The sequence shown here is derived from an EMBL/GenBank/DDBJ whole genome shotgun (WGS) entry which is preliminary data.</text>
</comment>
<name>A0ABU6QU69_9FABA</name>
<dbReference type="Proteomes" id="UP001341840">
    <property type="component" value="Unassembled WGS sequence"/>
</dbReference>
<protein>
    <submittedName>
        <fullName evidence="1">Uncharacterized protein</fullName>
    </submittedName>
</protein>